<comment type="similarity">
    <text evidence="4">Belongs to the SFH family.</text>
</comment>
<dbReference type="EMBL" id="CM007647">
    <property type="protein sequence ID" value="ONM02506.1"/>
    <property type="molecule type" value="Genomic_DNA"/>
</dbReference>
<name>A0A1D6KHL4_MAIZE</name>
<protein>
    <submittedName>
        <fullName evidence="6">Phosphatidylinositol/phosphatidylcholine transfer protein SFH13</fullName>
    </submittedName>
</protein>
<dbReference type="InterPro" id="IPR036865">
    <property type="entry name" value="CRAL-TRIO_dom_sf"/>
</dbReference>
<dbReference type="InterPro" id="IPR001251">
    <property type="entry name" value="CRAL-TRIO_dom"/>
</dbReference>
<evidence type="ECO:0000256" key="1">
    <source>
        <dbReference type="ARBA" id="ARBA00004202"/>
    </source>
</evidence>
<comment type="subcellular location">
    <subcellularLocation>
        <location evidence="1">Cell membrane</location>
        <topology evidence="1">Peripheral membrane protein</topology>
    </subcellularLocation>
    <subcellularLocation>
        <location evidence="2">Golgi apparatus membrane</location>
        <topology evidence="2">Peripheral membrane protein</topology>
    </subcellularLocation>
</comment>
<sequence length="105" mass="12540">MPFNSSLLYSLKDFEFHELEEVLQYYPHGYHGVDKEGRPVYIELLGKVEPNKLIQITTVERYIKYHVHEFERAFREQFPACSISAKRHRYYNDDIGCPRCGLQKL</sequence>
<evidence type="ECO:0000313" key="6">
    <source>
        <dbReference type="EMBL" id="ONM02506.1"/>
    </source>
</evidence>
<evidence type="ECO:0000256" key="3">
    <source>
        <dbReference type="ARBA" id="ARBA00023034"/>
    </source>
</evidence>
<keyword evidence="3" id="KW-0333">Golgi apparatus</keyword>
<evidence type="ECO:0000256" key="2">
    <source>
        <dbReference type="ARBA" id="ARBA00004395"/>
    </source>
</evidence>
<evidence type="ECO:0000259" key="5">
    <source>
        <dbReference type="Pfam" id="PF00650"/>
    </source>
</evidence>
<reference evidence="6" key="1">
    <citation type="submission" date="2015-12" db="EMBL/GenBank/DDBJ databases">
        <title>Update maize B73 reference genome by single molecule sequencing technologies.</title>
        <authorList>
            <consortium name="Maize Genome Sequencing Project"/>
            <person name="Ware D."/>
        </authorList>
    </citation>
    <scope>NUCLEOTIDE SEQUENCE [LARGE SCALE GENOMIC DNA]</scope>
    <source>
        <tissue evidence="6">Seedling</tissue>
    </source>
</reference>
<organism evidence="6">
    <name type="scientific">Zea mays</name>
    <name type="common">Maize</name>
    <dbReference type="NCBI Taxonomy" id="4577"/>
    <lineage>
        <taxon>Eukaryota</taxon>
        <taxon>Viridiplantae</taxon>
        <taxon>Streptophyta</taxon>
        <taxon>Embryophyta</taxon>
        <taxon>Tracheophyta</taxon>
        <taxon>Spermatophyta</taxon>
        <taxon>Magnoliopsida</taxon>
        <taxon>Liliopsida</taxon>
        <taxon>Poales</taxon>
        <taxon>Poaceae</taxon>
        <taxon>PACMAD clade</taxon>
        <taxon>Panicoideae</taxon>
        <taxon>Andropogonodae</taxon>
        <taxon>Andropogoneae</taxon>
        <taxon>Tripsacinae</taxon>
        <taxon>Zea</taxon>
    </lineage>
</organism>
<gene>
    <name evidence="6" type="ORF">ZEAMMB73_Zm00001d031251</name>
</gene>
<evidence type="ECO:0000256" key="4">
    <source>
        <dbReference type="ARBA" id="ARBA00038020"/>
    </source>
</evidence>
<dbReference type="PANTHER" id="PTHR45657:SF8">
    <property type="entry name" value="PHOSPHATIDYLINOSITOL_PHOSPHATIDYLCHOLINE TRANSFER PROTEIN SFH13"/>
    <property type="match status" value="1"/>
</dbReference>
<proteinExistence type="inferred from homology"/>
<dbReference type="GO" id="GO:0000139">
    <property type="term" value="C:Golgi membrane"/>
    <property type="evidence" value="ECO:0007669"/>
    <property type="project" value="UniProtKB-SubCell"/>
</dbReference>
<dbReference type="SUPFAM" id="SSF52087">
    <property type="entry name" value="CRAL/TRIO domain"/>
    <property type="match status" value="1"/>
</dbReference>
<dbReference type="GO" id="GO:0005886">
    <property type="term" value="C:plasma membrane"/>
    <property type="evidence" value="ECO:0007669"/>
    <property type="project" value="UniProtKB-SubCell"/>
</dbReference>
<accession>A0A1D6KHL4</accession>
<dbReference type="Gene3D" id="3.40.525.10">
    <property type="entry name" value="CRAL-TRIO lipid binding domain"/>
    <property type="match status" value="1"/>
</dbReference>
<dbReference type="Pfam" id="PF00650">
    <property type="entry name" value="CRAL_TRIO"/>
    <property type="match status" value="1"/>
</dbReference>
<dbReference type="PANTHER" id="PTHR45657">
    <property type="entry name" value="CRAL-TRIO DOMAIN-CONTAINING PROTEIN YKL091C-RELATED"/>
    <property type="match status" value="1"/>
</dbReference>
<feature type="domain" description="CRAL-TRIO" evidence="5">
    <location>
        <begin position="24"/>
        <end position="79"/>
    </location>
</feature>
<dbReference type="AlphaFoldDB" id="A0A1D6KHL4"/>
<dbReference type="InterPro" id="IPR051026">
    <property type="entry name" value="PI/PC_transfer"/>
</dbReference>